<dbReference type="Pfam" id="PF20789">
    <property type="entry name" value="4HBT_3C"/>
    <property type="match status" value="1"/>
</dbReference>
<keyword evidence="6" id="KW-1185">Reference proteome</keyword>
<evidence type="ECO:0000256" key="2">
    <source>
        <dbReference type="ARBA" id="ARBA00022801"/>
    </source>
</evidence>
<evidence type="ECO:0000313" key="5">
    <source>
        <dbReference type="EMBL" id="RJF91733.1"/>
    </source>
</evidence>
<comment type="similarity">
    <text evidence="1">Belongs to the C/M/P thioester hydrolase family.</text>
</comment>
<dbReference type="InterPro" id="IPR003703">
    <property type="entry name" value="Acyl_CoA_thio"/>
</dbReference>
<accession>A0A3A3G0Y9</accession>
<evidence type="ECO:0008006" key="7">
    <source>
        <dbReference type="Google" id="ProtNLM"/>
    </source>
</evidence>
<dbReference type="CDD" id="cd03444">
    <property type="entry name" value="Thioesterase_II_repeat1"/>
    <property type="match status" value="1"/>
</dbReference>
<name>A0A3A3G0Y9_9BURK</name>
<keyword evidence="2" id="KW-0378">Hydrolase</keyword>
<feature type="domain" description="Acyl-CoA thioesterase-like N-terminal HotDog" evidence="3">
    <location>
        <begin position="47"/>
        <end position="123"/>
    </location>
</feature>
<dbReference type="GO" id="GO:0047617">
    <property type="term" value="F:fatty acyl-CoA hydrolase activity"/>
    <property type="evidence" value="ECO:0007669"/>
    <property type="project" value="InterPro"/>
</dbReference>
<sequence length="304" mass="33962">MECQMMGNADTDNRPEWDGIDIAALLRVERIDAAISIGRITDDNRNGRVFGGQLIGQSLAAACASVEPGRTPTALRVLFMQGALIGTAIEYRVFFLQNGKRYSSCRVEARQGTRLLIDVHVSFQVPAEGPSHALPPYQDIPQPDEVLSMAQIPDQLSRPSTGGRWGEFEKTCLEMKVVHPEQHLAARSELPCMSYWMRLRKRLPDDHGMHYAALAFLSDYWINSAAITHHVAAQDAHEHMYVASLNHALWFHQLPRADEWLLFSCESPGAQQGRALTHARVYDQNLTLLASVSQECLMADRASI</sequence>
<comment type="caution">
    <text evidence="5">The sequence shown here is derived from an EMBL/GenBank/DDBJ whole genome shotgun (WGS) entry which is preliminary data.</text>
</comment>
<dbReference type="GO" id="GO:0009062">
    <property type="term" value="P:fatty acid catabolic process"/>
    <property type="evidence" value="ECO:0007669"/>
    <property type="project" value="TreeGrafter"/>
</dbReference>
<reference evidence="6" key="1">
    <citation type="submission" date="2018-09" db="EMBL/GenBank/DDBJ databases">
        <authorList>
            <person name="Zhu H."/>
        </authorList>
    </citation>
    <scope>NUCLEOTIDE SEQUENCE [LARGE SCALE GENOMIC DNA]</scope>
    <source>
        <strain evidence="6">K1R23-30</strain>
    </source>
</reference>
<dbReference type="SUPFAM" id="SSF54637">
    <property type="entry name" value="Thioesterase/thiol ester dehydrase-isomerase"/>
    <property type="match status" value="2"/>
</dbReference>
<dbReference type="InterPro" id="IPR042171">
    <property type="entry name" value="Acyl-CoA_hotdog"/>
</dbReference>
<dbReference type="AlphaFoldDB" id="A0A3A3G0Y9"/>
<dbReference type="GO" id="GO:0006637">
    <property type="term" value="P:acyl-CoA metabolic process"/>
    <property type="evidence" value="ECO:0007669"/>
    <property type="project" value="InterPro"/>
</dbReference>
<evidence type="ECO:0000256" key="1">
    <source>
        <dbReference type="ARBA" id="ARBA00006538"/>
    </source>
</evidence>
<dbReference type="Pfam" id="PF13622">
    <property type="entry name" value="4HBT_3"/>
    <property type="match status" value="1"/>
</dbReference>
<evidence type="ECO:0000259" key="3">
    <source>
        <dbReference type="Pfam" id="PF13622"/>
    </source>
</evidence>
<evidence type="ECO:0000259" key="4">
    <source>
        <dbReference type="Pfam" id="PF20789"/>
    </source>
</evidence>
<dbReference type="PANTHER" id="PTHR11066">
    <property type="entry name" value="ACYL-COA THIOESTERASE"/>
    <property type="match status" value="1"/>
</dbReference>
<dbReference type="Proteomes" id="UP000265955">
    <property type="component" value="Unassembled WGS sequence"/>
</dbReference>
<evidence type="ECO:0000313" key="6">
    <source>
        <dbReference type="Proteomes" id="UP000265955"/>
    </source>
</evidence>
<organism evidence="5 6">
    <name type="scientific">Noviherbaspirillum saxi</name>
    <dbReference type="NCBI Taxonomy" id="2320863"/>
    <lineage>
        <taxon>Bacteria</taxon>
        <taxon>Pseudomonadati</taxon>
        <taxon>Pseudomonadota</taxon>
        <taxon>Betaproteobacteria</taxon>
        <taxon>Burkholderiales</taxon>
        <taxon>Oxalobacteraceae</taxon>
        <taxon>Noviherbaspirillum</taxon>
    </lineage>
</organism>
<dbReference type="EMBL" id="QYUO01000003">
    <property type="protein sequence ID" value="RJF91733.1"/>
    <property type="molecule type" value="Genomic_DNA"/>
</dbReference>
<dbReference type="PANTHER" id="PTHR11066:SF34">
    <property type="entry name" value="ACYL-COENZYME A THIOESTERASE 8"/>
    <property type="match status" value="1"/>
</dbReference>
<dbReference type="InterPro" id="IPR049449">
    <property type="entry name" value="TesB_ACOT8-like_N"/>
</dbReference>
<dbReference type="Gene3D" id="2.40.160.210">
    <property type="entry name" value="Acyl-CoA thioesterase, double hotdog domain"/>
    <property type="match status" value="1"/>
</dbReference>
<dbReference type="InterPro" id="IPR029069">
    <property type="entry name" value="HotDog_dom_sf"/>
</dbReference>
<feature type="domain" description="Acyl-CoA thioesterase-like C-terminal" evidence="4">
    <location>
        <begin position="166"/>
        <end position="298"/>
    </location>
</feature>
<gene>
    <name evidence="5" type="ORF">D3871_23865</name>
</gene>
<dbReference type="CDD" id="cd03445">
    <property type="entry name" value="Thioesterase_II_repeat2"/>
    <property type="match status" value="1"/>
</dbReference>
<proteinExistence type="inferred from homology"/>
<dbReference type="InterPro" id="IPR049450">
    <property type="entry name" value="ACOT8-like_C"/>
</dbReference>
<protein>
    <recommendedName>
        <fullName evidence="7">Acyl-CoA thioesterase-2</fullName>
    </recommendedName>
</protein>